<accession>Q4BUP6</accession>
<reference evidence="1" key="1">
    <citation type="submission" date="2004-02" db="EMBL/GenBank/DDBJ databases">
        <authorList>
            <consortium name="DOE Joint Genome Institute"/>
        </authorList>
    </citation>
    <scope>NUCLEOTIDE SEQUENCE [LARGE SCALE GENOMIC DNA]</scope>
    <source>
        <strain evidence="1">WH 8501</strain>
    </source>
</reference>
<dbReference type="KEGG" id="cwa:CwatDRAFT_0205"/>
<dbReference type="SUPFAM" id="SSF47413">
    <property type="entry name" value="lambda repressor-like DNA-binding domains"/>
    <property type="match status" value="1"/>
</dbReference>
<dbReference type="PANTHER" id="PTHR40275">
    <property type="entry name" value="SSL7038 PROTEIN"/>
    <property type="match status" value="1"/>
</dbReference>
<dbReference type="AlphaFoldDB" id="Q4BUP6"/>
<dbReference type="EMBL" id="AADV02000259">
    <property type="protein sequence ID" value="EAM47624.1"/>
    <property type="molecule type" value="Genomic_DNA"/>
</dbReference>
<dbReference type="Pfam" id="PF21716">
    <property type="entry name" value="dnstrm_HI1420"/>
    <property type="match status" value="1"/>
</dbReference>
<dbReference type="GO" id="GO:0003677">
    <property type="term" value="F:DNA binding"/>
    <property type="evidence" value="ECO:0007669"/>
    <property type="project" value="InterPro"/>
</dbReference>
<dbReference type="InterPro" id="IPR010982">
    <property type="entry name" value="Lambda_DNA-bd_dom_sf"/>
</dbReference>
<reference evidence="1" key="3">
    <citation type="submission" date="2016-12" db="EMBL/GenBank/DDBJ databases">
        <title>Annotation of the draft genome assembly of Crocosphaera watsonii WH 8501.</title>
        <authorList>
            <consortium name="US DOE Joint Genome Institute (JGI-ORNL)"/>
            <person name="Larimer F."/>
            <person name="Land M."/>
        </authorList>
    </citation>
    <scope>NUCLEOTIDE SEQUENCE</scope>
    <source>
        <strain evidence="1">WH 8501</strain>
    </source>
</reference>
<evidence type="ECO:0000313" key="2">
    <source>
        <dbReference type="Proteomes" id="UP000003922"/>
    </source>
</evidence>
<keyword evidence="2" id="KW-1185">Reference proteome</keyword>
<name>Q4BUP6_CROWT</name>
<dbReference type="InterPro" id="IPR014057">
    <property type="entry name" value="HI1420"/>
</dbReference>
<evidence type="ECO:0000313" key="1">
    <source>
        <dbReference type="EMBL" id="EAM47624.1"/>
    </source>
</evidence>
<reference evidence="1" key="2">
    <citation type="submission" date="2005-06" db="EMBL/GenBank/DDBJ databases">
        <title>Sequencing of the draft genome and assembly of Crocosphaera watsonii WH 8501.</title>
        <authorList>
            <consortium name="US DOE Joint Genome Institute (JGI-PGF)"/>
            <person name="Copeland A."/>
            <person name="Lucas S."/>
            <person name="Lapidus A."/>
            <person name="Barry K."/>
            <person name="Detter C."/>
            <person name="Glavina T."/>
            <person name="Hammon N."/>
            <person name="Israni S."/>
            <person name="Pitluck S."/>
            <person name="Richardson P."/>
        </authorList>
    </citation>
    <scope>NUCLEOTIDE SEQUENCE [LARGE SCALE GENOMIC DNA]</scope>
    <source>
        <strain evidence="1">WH 8501</strain>
    </source>
</reference>
<protein>
    <submittedName>
        <fullName evidence="1">Similar to transcriptional regulator</fullName>
    </submittedName>
</protein>
<dbReference type="Proteomes" id="UP000003922">
    <property type="component" value="Unassembled WGS sequence"/>
</dbReference>
<organism evidence="1 2">
    <name type="scientific">Crocosphaera watsonii WH 8501</name>
    <dbReference type="NCBI Taxonomy" id="165597"/>
    <lineage>
        <taxon>Bacteria</taxon>
        <taxon>Bacillati</taxon>
        <taxon>Cyanobacteriota</taxon>
        <taxon>Cyanophyceae</taxon>
        <taxon>Oscillatoriophycideae</taxon>
        <taxon>Chroococcales</taxon>
        <taxon>Aphanothecaceae</taxon>
        <taxon>Crocosphaera</taxon>
    </lineage>
</organism>
<sequence length="99" mass="10867">MKLKSMHESLDRDLQDPEYVALYLNDALHEGSPEEFYLALRNVIKANQGMSQLAAETDLGRESLYKALSESGNPQFSTVSKIVGALGLQISIEPVINAS</sequence>
<proteinExistence type="predicted"/>
<comment type="caution">
    <text evidence="1">The sequence shown here is derived from an EMBL/GenBank/DDBJ whole genome shotgun (WGS) entry which is preliminary data.</text>
</comment>
<gene>
    <name evidence="1" type="ORF">CwatDRAFT_0205</name>
</gene>
<dbReference type="NCBIfam" id="TIGR02684">
    <property type="entry name" value="dnstrm_HI1420"/>
    <property type="match status" value="1"/>
</dbReference>
<dbReference type="OrthoDB" id="9798416at2"/>
<dbReference type="PANTHER" id="PTHR40275:SF1">
    <property type="entry name" value="SSL7038 PROTEIN"/>
    <property type="match status" value="1"/>
</dbReference>